<feature type="region of interest" description="Disordered" evidence="1">
    <location>
        <begin position="1"/>
        <end position="31"/>
    </location>
</feature>
<evidence type="ECO:0000259" key="3">
    <source>
        <dbReference type="PROSITE" id="PS50042"/>
    </source>
</evidence>
<evidence type="ECO:0000256" key="2">
    <source>
        <dbReference type="SAM" id="Phobius"/>
    </source>
</evidence>
<feature type="transmembrane region" description="Helical" evidence="2">
    <location>
        <begin position="66"/>
        <end position="89"/>
    </location>
</feature>
<feature type="domain" description="Guanylate cyclase" evidence="4">
    <location>
        <begin position="294"/>
        <end position="415"/>
    </location>
</feature>
<dbReference type="GO" id="GO:0009190">
    <property type="term" value="P:cyclic nucleotide biosynthetic process"/>
    <property type="evidence" value="ECO:0007669"/>
    <property type="project" value="InterPro"/>
</dbReference>
<keyword evidence="2" id="KW-0472">Membrane</keyword>
<evidence type="ECO:0000256" key="1">
    <source>
        <dbReference type="SAM" id="MobiDB-lite"/>
    </source>
</evidence>
<accession>A0A939T5L6</accession>
<dbReference type="Gene3D" id="3.30.70.1230">
    <property type="entry name" value="Nucleotide cyclase"/>
    <property type="match status" value="1"/>
</dbReference>
<dbReference type="GO" id="GO:0035556">
    <property type="term" value="P:intracellular signal transduction"/>
    <property type="evidence" value="ECO:0007669"/>
    <property type="project" value="InterPro"/>
</dbReference>
<feature type="domain" description="Cyclic nucleotide-binding" evidence="3">
    <location>
        <begin position="153"/>
        <end position="272"/>
    </location>
</feature>
<dbReference type="EMBL" id="JAGEOJ010000011">
    <property type="protein sequence ID" value="MBO2450773.1"/>
    <property type="molecule type" value="Genomic_DNA"/>
</dbReference>
<dbReference type="InterPro" id="IPR001054">
    <property type="entry name" value="A/G_cyclase"/>
</dbReference>
<dbReference type="InterPro" id="IPR018490">
    <property type="entry name" value="cNMP-bd_dom_sf"/>
</dbReference>
<dbReference type="GO" id="GO:0003700">
    <property type="term" value="F:DNA-binding transcription factor activity"/>
    <property type="evidence" value="ECO:0007669"/>
    <property type="project" value="TreeGrafter"/>
</dbReference>
<organism evidence="5 6">
    <name type="scientific">Actinomadura barringtoniae</name>
    <dbReference type="NCBI Taxonomy" id="1427535"/>
    <lineage>
        <taxon>Bacteria</taxon>
        <taxon>Bacillati</taxon>
        <taxon>Actinomycetota</taxon>
        <taxon>Actinomycetes</taxon>
        <taxon>Streptosporangiales</taxon>
        <taxon>Thermomonosporaceae</taxon>
        <taxon>Actinomadura</taxon>
    </lineage>
</organism>
<protein>
    <submittedName>
        <fullName evidence="5">Cyclic nucleotide-binding domain-containing protein</fullName>
    </submittedName>
</protein>
<dbReference type="GO" id="GO:0004016">
    <property type="term" value="F:adenylate cyclase activity"/>
    <property type="evidence" value="ECO:0007669"/>
    <property type="project" value="UniProtKB-ARBA"/>
</dbReference>
<dbReference type="InterPro" id="IPR050397">
    <property type="entry name" value="Env_Response_Regulators"/>
</dbReference>
<name>A0A939T5L6_9ACTN</name>
<reference evidence="5" key="1">
    <citation type="submission" date="2021-03" db="EMBL/GenBank/DDBJ databases">
        <authorList>
            <person name="Kanchanasin P."/>
            <person name="Saeng-In P."/>
            <person name="Phongsopitanun W."/>
            <person name="Yuki M."/>
            <person name="Kudo T."/>
            <person name="Ohkuma M."/>
            <person name="Tanasupawat S."/>
        </authorList>
    </citation>
    <scope>NUCLEOTIDE SEQUENCE</scope>
    <source>
        <strain evidence="5">GKU 128</strain>
    </source>
</reference>
<dbReference type="GO" id="GO:0005829">
    <property type="term" value="C:cytosol"/>
    <property type="evidence" value="ECO:0007669"/>
    <property type="project" value="TreeGrafter"/>
</dbReference>
<keyword evidence="6" id="KW-1185">Reference proteome</keyword>
<evidence type="ECO:0000259" key="4">
    <source>
        <dbReference type="PROSITE" id="PS50125"/>
    </source>
</evidence>
<dbReference type="SUPFAM" id="SSF51206">
    <property type="entry name" value="cAMP-binding domain-like"/>
    <property type="match status" value="1"/>
</dbReference>
<dbReference type="Gene3D" id="2.60.120.10">
    <property type="entry name" value="Jelly Rolls"/>
    <property type="match status" value="1"/>
</dbReference>
<feature type="transmembrane region" description="Helical" evidence="2">
    <location>
        <begin position="43"/>
        <end position="60"/>
    </location>
</feature>
<keyword evidence="2" id="KW-0812">Transmembrane</keyword>
<dbReference type="PROSITE" id="PS50125">
    <property type="entry name" value="GUANYLATE_CYCLASE_2"/>
    <property type="match status" value="1"/>
</dbReference>
<evidence type="ECO:0000313" key="6">
    <source>
        <dbReference type="Proteomes" id="UP000669179"/>
    </source>
</evidence>
<dbReference type="RefSeq" id="WP_208258656.1">
    <property type="nucleotide sequence ID" value="NZ_JAGEOJ010000011.1"/>
</dbReference>
<dbReference type="Pfam" id="PF00027">
    <property type="entry name" value="cNMP_binding"/>
    <property type="match status" value="1"/>
</dbReference>
<dbReference type="InterPro" id="IPR014710">
    <property type="entry name" value="RmlC-like_jellyroll"/>
</dbReference>
<dbReference type="AlphaFoldDB" id="A0A939T5L6"/>
<proteinExistence type="predicted"/>
<dbReference type="CDD" id="cd00038">
    <property type="entry name" value="CAP_ED"/>
    <property type="match status" value="1"/>
</dbReference>
<dbReference type="InterPro" id="IPR000595">
    <property type="entry name" value="cNMP-bd_dom"/>
</dbReference>
<dbReference type="InterPro" id="IPR029787">
    <property type="entry name" value="Nucleotide_cyclase"/>
</dbReference>
<dbReference type="Proteomes" id="UP000669179">
    <property type="component" value="Unassembled WGS sequence"/>
</dbReference>
<sequence>MLSSRQSPPSEPPEEPPTGQATGQGADPNRRRGLARHLGRRRLPALAAWLATFVMGGYFGGASGVALVFLALLVLVVLICAFPVIGLTVNLMRLTESGRDHVTSVDDVRKLMHMNAVAFAKPLATLLDREVEEPARSENGVGTMQKVMPGNGFWARLTKAERDRLRQVARPRRAAPGAVLCREGDAADEVMVLMGGLAKVCVLQAGIERVVAIRGPGELLGERAVTRARTRSASVVTLTDVELLVIGAEDFRAFLAECPRTLDLLQAQFYDRLTEAPPVVEEVEPSALNGLNCSIVFTDITAFGRKDRDDRDRLVLRTVMYEALEAAFDGAGVPWRECYREDRGDGVLIVVPPTHSTRILTRPLADRLARSITEHNRGEEETSQLQLRVAVHVGPIVPDGQGLTGESIIYAARLLDAPAFKQELASAKAGLGYIVSEFVYNTVVRHDDPTGYRKVRVKTKEARMTGWVRLL</sequence>
<evidence type="ECO:0000313" key="5">
    <source>
        <dbReference type="EMBL" id="MBO2450773.1"/>
    </source>
</evidence>
<keyword evidence="2" id="KW-1133">Transmembrane helix</keyword>
<gene>
    <name evidence="5" type="ORF">J4573_26990</name>
</gene>
<dbReference type="PROSITE" id="PS50042">
    <property type="entry name" value="CNMP_BINDING_3"/>
    <property type="match status" value="1"/>
</dbReference>
<comment type="caution">
    <text evidence="5">The sequence shown here is derived from an EMBL/GenBank/DDBJ whole genome shotgun (WGS) entry which is preliminary data.</text>
</comment>
<dbReference type="InterPro" id="IPR018488">
    <property type="entry name" value="cNMP-bd_CS"/>
</dbReference>
<dbReference type="PANTHER" id="PTHR24567">
    <property type="entry name" value="CRP FAMILY TRANSCRIPTIONAL REGULATORY PROTEIN"/>
    <property type="match status" value="1"/>
</dbReference>
<dbReference type="PROSITE" id="PS00889">
    <property type="entry name" value="CNMP_BINDING_2"/>
    <property type="match status" value="1"/>
</dbReference>
<dbReference type="SMART" id="SM00100">
    <property type="entry name" value="cNMP"/>
    <property type="match status" value="1"/>
</dbReference>
<dbReference type="PANTHER" id="PTHR24567:SF68">
    <property type="entry name" value="DNA-BINDING TRANSCRIPTIONAL DUAL REGULATOR CRP"/>
    <property type="match status" value="1"/>
</dbReference>